<evidence type="ECO:0000313" key="2">
    <source>
        <dbReference type="Proteomes" id="UP000054858"/>
    </source>
</evidence>
<dbReference type="PATRIC" id="fig|29423.5.peg.2294"/>
<sequence>MKRILLLSFWLLCLYCNESFSNRTLNGNWDSFRFTSNQNKPFFFYFKTEGRFYFNHSNVDELLMRPALAYNVSKKLSVWIGYDFFQSIHNSERINQAFWGQAQIKMIDSNSINLVSRTRLENRLSTLGQGQAIRLRERGFVELKLFPKIKPRPILYDEIFLNLNHPDWVSKKTISQNRVFLGIKISLSKTTDLIIGYLSRTQYNTEETIKENLANVMFEVSFD</sequence>
<reference evidence="1 2" key="1">
    <citation type="submission" date="2015-11" db="EMBL/GenBank/DDBJ databases">
        <title>Genomic analysis of 38 Legionella species identifies large and diverse effector repertoires.</title>
        <authorList>
            <person name="Burstein D."/>
            <person name="Amaro F."/>
            <person name="Zusman T."/>
            <person name="Lifshitz Z."/>
            <person name="Cohen O."/>
            <person name="Gilbert J.A."/>
            <person name="Pupko T."/>
            <person name="Shuman H.A."/>
            <person name="Segal G."/>
        </authorList>
    </citation>
    <scope>NUCLEOTIDE SEQUENCE [LARGE SCALE GENOMIC DNA]</scope>
    <source>
        <strain evidence="1 2">Oak Ridge-10</strain>
    </source>
</reference>
<evidence type="ECO:0000313" key="1">
    <source>
        <dbReference type="EMBL" id="KTD37051.1"/>
    </source>
</evidence>
<organism evidence="1 2">
    <name type="scientific">Legionella oakridgensis</name>
    <dbReference type="NCBI Taxonomy" id="29423"/>
    <lineage>
        <taxon>Bacteria</taxon>
        <taxon>Pseudomonadati</taxon>
        <taxon>Pseudomonadota</taxon>
        <taxon>Gammaproteobacteria</taxon>
        <taxon>Legionellales</taxon>
        <taxon>Legionellaceae</taxon>
        <taxon>Legionella</taxon>
    </lineage>
</organism>
<name>A0A0W0WXL4_9GAMM</name>
<proteinExistence type="predicted"/>
<dbReference type="AlphaFoldDB" id="A0A0W0WXL4"/>
<accession>A0A0W0WXL4</accession>
<dbReference type="EMBL" id="LNYP01000031">
    <property type="protein sequence ID" value="KTD37051.1"/>
    <property type="molecule type" value="Genomic_DNA"/>
</dbReference>
<dbReference type="Proteomes" id="UP000054858">
    <property type="component" value="Unassembled WGS sequence"/>
</dbReference>
<dbReference type="Pfam" id="PF10677">
    <property type="entry name" value="DUF2490"/>
    <property type="match status" value="1"/>
</dbReference>
<protein>
    <recommendedName>
        <fullName evidence="3">DUF2490 domain-containing protein</fullName>
    </recommendedName>
</protein>
<dbReference type="InterPro" id="IPR019619">
    <property type="entry name" value="DUF2490"/>
</dbReference>
<evidence type="ECO:0008006" key="3">
    <source>
        <dbReference type="Google" id="ProtNLM"/>
    </source>
</evidence>
<dbReference type="RefSeq" id="WP_035894967.1">
    <property type="nucleotide sequence ID" value="NZ_LCUA01000001.1"/>
</dbReference>
<gene>
    <name evidence="1" type="ORF">Loak_2187</name>
</gene>
<comment type="caution">
    <text evidence="1">The sequence shown here is derived from an EMBL/GenBank/DDBJ whole genome shotgun (WGS) entry which is preliminary data.</text>
</comment>